<keyword evidence="8" id="KW-1133">Transmembrane helix</keyword>
<organism evidence="10 11">
    <name type="scientific">Marinitoga piezophila (strain DSM 14283 / JCM 11233 / KA3)</name>
    <dbReference type="NCBI Taxonomy" id="443254"/>
    <lineage>
        <taxon>Bacteria</taxon>
        <taxon>Thermotogati</taxon>
        <taxon>Thermotogota</taxon>
        <taxon>Thermotogae</taxon>
        <taxon>Petrotogales</taxon>
        <taxon>Petrotogaceae</taxon>
        <taxon>Marinitoga</taxon>
    </lineage>
</organism>
<reference evidence="10 11" key="1">
    <citation type="journal article" date="2012" name="J. Bacteriol.">
        <title>Complete Genome Sequence of the Thermophilic, Piezophilic, Heterotrophic Bacterium Marinitoga piezophila KA3.</title>
        <authorList>
            <person name="Lucas S."/>
            <person name="Han J."/>
            <person name="Lapidus A."/>
            <person name="Cheng J.F."/>
            <person name="Goodwin L.A."/>
            <person name="Pitluck S."/>
            <person name="Peters L."/>
            <person name="Mikhailova N."/>
            <person name="Teshima H."/>
            <person name="Detter J.C."/>
            <person name="Han C."/>
            <person name="Tapia R."/>
            <person name="Land M."/>
            <person name="Hauser L."/>
            <person name="Kyrpides N.C."/>
            <person name="Ivanova N."/>
            <person name="Pagani I."/>
            <person name="Vannier P."/>
            <person name="Oger P."/>
            <person name="Bartlett D.H."/>
            <person name="Noll K.M."/>
            <person name="Woyke T."/>
            <person name="Jebbar M."/>
        </authorList>
    </citation>
    <scope>NUCLEOTIDE SEQUENCE [LARGE SCALE GENOMIC DNA]</scope>
    <source>
        <strain evidence="11">DSM 14283 / JCM 11233 / KA3</strain>
    </source>
</reference>
<dbReference type="InterPro" id="IPR004552">
    <property type="entry name" value="AGP_acyltrans"/>
</dbReference>
<dbReference type="HOGENOM" id="CLU_027938_6_3_0"/>
<feature type="domain" description="Phospholipid/glycerol acyltransferase" evidence="9">
    <location>
        <begin position="87"/>
        <end position="200"/>
    </location>
</feature>
<evidence type="ECO:0000256" key="5">
    <source>
        <dbReference type="ARBA" id="ARBA00023098"/>
    </source>
</evidence>
<comment type="similarity">
    <text evidence="2 7">Belongs to the 1-acyl-sn-glycerol-3-phosphate acyltransferase family.</text>
</comment>
<sequence>MNKIGLFFKRILLTIWFYLGLIWYVGIYGTWVIIRSKIIEKTKGKEKAEEYIINVLKKFGKNAFKLMGVKVYVESEFDLSQMGDEAYMIVANHQSLLDIPLIIGYVFPTAFIAKKELSKVPIVSFFIKALGSVFIERGNATQSAKALRELRKKLIDGQKLVLFPEGTRTLDGEVKPFKRGSLMIPYRYKVKILPVAIDGAYEIAKKGRLYITPHPINITIFKPVNPEEFGSEAELRDYIYKLIASKVNKKEEFEEVV</sequence>
<dbReference type="Proteomes" id="UP000007161">
    <property type="component" value="Chromosome"/>
</dbReference>
<dbReference type="CDD" id="cd07989">
    <property type="entry name" value="LPLAT_AGPAT-like"/>
    <property type="match status" value="1"/>
</dbReference>
<keyword evidence="5 7" id="KW-0443">Lipid metabolism</keyword>
<dbReference type="Pfam" id="PF01553">
    <property type="entry name" value="Acyltransferase"/>
    <property type="match status" value="1"/>
</dbReference>
<name>H2J6A3_MARPK</name>
<evidence type="ECO:0000256" key="7">
    <source>
        <dbReference type="RuleBase" id="RU361267"/>
    </source>
</evidence>
<evidence type="ECO:0000259" key="9">
    <source>
        <dbReference type="SMART" id="SM00563"/>
    </source>
</evidence>
<dbReference type="SMART" id="SM00563">
    <property type="entry name" value="PlsC"/>
    <property type="match status" value="1"/>
</dbReference>
<keyword evidence="8" id="KW-0812">Transmembrane</keyword>
<keyword evidence="8" id="KW-0472">Membrane</keyword>
<evidence type="ECO:0000256" key="6">
    <source>
        <dbReference type="ARBA" id="ARBA00023315"/>
    </source>
</evidence>
<dbReference type="AlphaFoldDB" id="H2J6A3"/>
<dbReference type="EMBL" id="CP003257">
    <property type="protein sequence ID" value="AEX86251.1"/>
    <property type="molecule type" value="Genomic_DNA"/>
</dbReference>
<keyword evidence="7" id="KW-1208">Phospholipid metabolism</keyword>
<proteinExistence type="inferred from homology"/>
<evidence type="ECO:0000313" key="10">
    <source>
        <dbReference type="EMBL" id="AEX86251.1"/>
    </source>
</evidence>
<dbReference type="NCBIfam" id="TIGR00530">
    <property type="entry name" value="AGP_acyltrn"/>
    <property type="match status" value="1"/>
</dbReference>
<dbReference type="STRING" id="443254.Marpi_1870"/>
<dbReference type="OrthoDB" id="9803035at2"/>
<dbReference type="KEGG" id="mpz:Marpi_1870"/>
<comment type="pathway">
    <text evidence="1">Lipid metabolism.</text>
</comment>
<comment type="catalytic activity">
    <reaction evidence="7">
        <text>a 1-acyl-sn-glycero-3-phosphate + an acyl-CoA = a 1,2-diacyl-sn-glycero-3-phosphate + CoA</text>
        <dbReference type="Rhea" id="RHEA:19709"/>
        <dbReference type="ChEBI" id="CHEBI:57287"/>
        <dbReference type="ChEBI" id="CHEBI:57970"/>
        <dbReference type="ChEBI" id="CHEBI:58342"/>
        <dbReference type="ChEBI" id="CHEBI:58608"/>
        <dbReference type="EC" id="2.3.1.51"/>
    </reaction>
</comment>
<gene>
    <name evidence="10" type="ordered locus">Marpi_1870</name>
</gene>
<evidence type="ECO:0000256" key="8">
    <source>
        <dbReference type="SAM" id="Phobius"/>
    </source>
</evidence>
<dbReference type="InterPro" id="IPR002123">
    <property type="entry name" value="Plipid/glycerol_acylTrfase"/>
</dbReference>
<protein>
    <recommendedName>
        <fullName evidence="7">1-acyl-sn-glycerol-3-phosphate acyltransferase</fullName>
        <ecNumber evidence="7">2.3.1.51</ecNumber>
    </recommendedName>
</protein>
<evidence type="ECO:0000256" key="2">
    <source>
        <dbReference type="ARBA" id="ARBA00008655"/>
    </source>
</evidence>
<feature type="transmembrane region" description="Helical" evidence="8">
    <location>
        <begin position="12"/>
        <end position="34"/>
    </location>
</feature>
<evidence type="ECO:0000256" key="4">
    <source>
        <dbReference type="ARBA" id="ARBA00022679"/>
    </source>
</evidence>
<evidence type="ECO:0000256" key="1">
    <source>
        <dbReference type="ARBA" id="ARBA00005189"/>
    </source>
</evidence>
<dbReference type="GO" id="GO:0016020">
    <property type="term" value="C:membrane"/>
    <property type="evidence" value="ECO:0007669"/>
    <property type="project" value="InterPro"/>
</dbReference>
<dbReference type="PANTHER" id="PTHR10434:SF64">
    <property type="entry name" value="1-ACYL-SN-GLYCEROL-3-PHOSPHATE ACYLTRANSFERASE-RELATED"/>
    <property type="match status" value="1"/>
</dbReference>
<dbReference type="RefSeq" id="WP_014297322.1">
    <property type="nucleotide sequence ID" value="NC_016751.1"/>
</dbReference>
<evidence type="ECO:0000256" key="3">
    <source>
        <dbReference type="ARBA" id="ARBA00022516"/>
    </source>
</evidence>
<evidence type="ECO:0000313" key="11">
    <source>
        <dbReference type="Proteomes" id="UP000007161"/>
    </source>
</evidence>
<accession>H2J6A3</accession>
<reference evidence="11" key="2">
    <citation type="submission" date="2012-01" db="EMBL/GenBank/DDBJ databases">
        <title>Complete sequence of chromosome of Marinitoga piezophila KA3.</title>
        <authorList>
            <person name="Lucas S."/>
            <person name="Han J."/>
            <person name="Lapidus A."/>
            <person name="Cheng J.-F."/>
            <person name="Goodwin L."/>
            <person name="Pitluck S."/>
            <person name="Peters L."/>
            <person name="Mikhailova N."/>
            <person name="Teshima H."/>
            <person name="Detter J.C."/>
            <person name="Han C."/>
            <person name="Tapia R."/>
            <person name="Land M."/>
            <person name="Hauser L."/>
            <person name="Kyrpides N."/>
            <person name="Ivanova N."/>
            <person name="Pagani I."/>
            <person name="Jebbar M."/>
            <person name="Vannier P."/>
            <person name="Oger P."/>
            <person name="Cario A."/>
            <person name="Bartlett D."/>
            <person name="Noll K.M."/>
            <person name="Woyke T."/>
        </authorList>
    </citation>
    <scope>NUCLEOTIDE SEQUENCE [LARGE SCALE GENOMIC DNA]</scope>
    <source>
        <strain evidence="11">DSM 14283 / JCM 11233 / KA3</strain>
    </source>
</reference>
<dbReference type="PANTHER" id="PTHR10434">
    <property type="entry name" value="1-ACYL-SN-GLYCEROL-3-PHOSPHATE ACYLTRANSFERASE"/>
    <property type="match status" value="1"/>
</dbReference>
<keyword evidence="6 7" id="KW-0012">Acyltransferase</keyword>
<keyword evidence="3 7" id="KW-0444">Lipid biosynthesis</keyword>
<dbReference type="SUPFAM" id="SSF69593">
    <property type="entry name" value="Glycerol-3-phosphate (1)-acyltransferase"/>
    <property type="match status" value="1"/>
</dbReference>
<keyword evidence="4 7" id="KW-0808">Transferase</keyword>
<dbReference type="GO" id="GO:0003841">
    <property type="term" value="F:1-acylglycerol-3-phosphate O-acyltransferase activity"/>
    <property type="evidence" value="ECO:0007669"/>
    <property type="project" value="UniProtKB-UniRule"/>
</dbReference>
<dbReference type="eggNOG" id="COG0204">
    <property type="taxonomic scope" value="Bacteria"/>
</dbReference>
<dbReference type="EC" id="2.3.1.51" evidence="7"/>
<dbReference type="GO" id="GO:0006654">
    <property type="term" value="P:phosphatidic acid biosynthetic process"/>
    <property type="evidence" value="ECO:0007669"/>
    <property type="project" value="TreeGrafter"/>
</dbReference>
<keyword evidence="11" id="KW-1185">Reference proteome</keyword>
<comment type="domain">
    <text evidence="7">The HXXXXD motif is essential for acyltransferase activity and may constitute the binding site for the phosphate moiety of the glycerol-3-phosphate.</text>
</comment>
<keyword evidence="7" id="KW-0594">Phospholipid biosynthesis</keyword>